<name>A0AAD7HPV9_9AGAR</name>
<sequence length="333" mass="35650">MSTVARLSLMSRALGPSRPAAVQDACCKRLAVHVVAPENWAALVPPVAASNRVGGTAKERETLACKICSVRLVCTADRSSQQKEREKKRKKKRTNTTLSSQRDDVVHTHRWRRAVAGLVPGASALLSLHEASGRSAHANEVRGWHDGPLSRPPGVGVYGEIPRSSAKSAVRTLSRALGIECVLVLDILRVVCPVYLLGLSGWQGAAAVCAGEFAGDGGRLRVSLSEKEVESLHVQGLRLCPSRLVHTAKGCSADEAGQARLRTAVLLCWSPQRGRVSGGFAYEEGQTPILFMSVVAHVANDIVEMSTWVGRALVGVVQREIDALMAMSLMGSR</sequence>
<proteinExistence type="predicted"/>
<protein>
    <submittedName>
        <fullName evidence="2">Uncharacterized protein</fullName>
    </submittedName>
</protein>
<reference evidence="2" key="1">
    <citation type="submission" date="2023-03" db="EMBL/GenBank/DDBJ databases">
        <title>Massive genome expansion in bonnet fungi (Mycena s.s.) driven by repeated elements and novel gene families across ecological guilds.</title>
        <authorList>
            <consortium name="Lawrence Berkeley National Laboratory"/>
            <person name="Harder C.B."/>
            <person name="Miyauchi S."/>
            <person name="Viragh M."/>
            <person name="Kuo A."/>
            <person name="Thoen E."/>
            <person name="Andreopoulos B."/>
            <person name="Lu D."/>
            <person name="Skrede I."/>
            <person name="Drula E."/>
            <person name="Henrissat B."/>
            <person name="Morin E."/>
            <person name="Kohler A."/>
            <person name="Barry K."/>
            <person name="LaButti K."/>
            <person name="Morin E."/>
            <person name="Salamov A."/>
            <person name="Lipzen A."/>
            <person name="Mereny Z."/>
            <person name="Hegedus B."/>
            <person name="Baldrian P."/>
            <person name="Stursova M."/>
            <person name="Weitz H."/>
            <person name="Taylor A."/>
            <person name="Grigoriev I.V."/>
            <person name="Nagy L.G."/>
            <person name="Martin F."/>
            <person name="Kauserud H."/>
        </authorList>
    </citation>
    <scope>NUCLEOTIDE SEQUENCE</scope>
    <source>
        <strain evidence="2">CBHHK188m</strain>
    </source>
</reference>
<evidence type="ECO:0000313" key="3">
    <source>
        <dbReference type="Proteomes" id="UP001215280"/>
    </source>
</evidence>
<dbReference type="Proteomes" id="UP001215280">
    <property type="component" value="Unassembled WGS sequence"/>
</dbReference>
<organism evidence="2 3">
    <name type="scientific">Mycena maculata</name>
    <dbReference type="NCBI Taxonomy" id="230809"/>
    <lineage>
        <taxon>Eukaryota</taxon>
        <taxon>Fungi</taxon>
        <taxon>Dikarya</taxon>
        <taxon>Basidiomycota</taxon>
        <taxon>Agaricomycotina</taxon>
        <taxon>Agaricomycetes</taxon>
        <taxon>Agaricomycetidae</taxon>
        <taxon>Agaricales</taxon>
        <taxon>Marasmiineae</taxon>
        <taxon>Mycenaceae</taxon>
        <taxon>Mycena</taxon>
    </lineage>
</organism>
<feature type="region of interest" description="Disordered" evidence="1">
    <location>
        <begin position="79"/>
        <end position="104"/>
    </location>
</feature>
<comment type="caution">
    <text evidence="2">The sequence shown here is derived from an EMBL/GenBank/DDBJ whole genome shotgun (WGS) entry which is preliminary data.</text>
</comment>
<keyword evidence="3" id="KW-1185">Reference proteome</keyword>
<evidence type="ECO:0000313" key="2">
    <source>
        <dbReference type="EMBL" id="KAJ7725530.1"/>
    </source>
</evidence>
<evidence type="ECO:0000256" key="1">
    <source>
        <dbReference type="SAM" id="MobiDB-lite"/>
    </source>
</evidence>
<dbReference type="AlphaFoldDB" id="A0AAD7HPV9"/>
<dbReference type="EMBL" id="JARJLG010000227">
    <property type="protein sequence ID" value="KAJ7725530.1"/>
    <property type="molecule type" value="Genomic_DNA"/>
</dbReference>
<accession>A0AAD7HPV9</accession>
<gene>
    <name evidence="2" type="ORF">DFH07DRAFT_782993</name>
</gene>